<dbReference type="Proteomes" id="UP001194580">
    <property type="component" value="Unassembled WGS sequence"/>
</dbReference>
<feature type="compositionally biased region" description="Basic and acidic residues" evidence="1">
    <location>
        <begin position="894"/>
        <end position="923"/>
    </location>
</feature>
<accession>A0AAD4DGM4</accession>
<feature type="region of interest" description="Disordered" evidence="1">
    <location>
        <begin position="432"/>
        <end position="597"/>
    </location>
</feature>
<feature type="compositionally biased region" description="Polar residues" evidence="1">
    <location>
        <begin position="487"/>
        <end position="500"/>
    </location>
</feature>
<feature type="transmembrane region" description="Helical" evidence="2">
    <location>
        <begin position="290"/>
        <end position="309"/>
    </location>
</feature>
<dbReference type="EMBL" id="JAAAIL010000379">
    <property type="protein sequence ID" value="KAG0276362.1"/>
    <property type="molecule type" value="Genomic_DNA"/>
</dbReference>
<name>A0AAD4DGM4_9FUNG</name>
<feature type="compositionally biased region" description="Basic and acidic residues" evidence="1">
    <location>
        <begin position="533"/>
        <end position="543"/>
    </location>
</feature>
<evidence type="ECO:0000256" key="2">
    <source>
        <dbReference type="SAM" id="Phobius"/>
    </source>
</evidence>
<feature type="transmembrane region" description="Helical" evidence="2">
    <location>
        <begin position="42"/>
        <end position="62"/>
    </location>
</feature>
<feature type="region of interest" description="Disordered" evidence="1">
    <location>
        <begin position="1140"/>
        <end position="1177"/>
    </location>
</feature>
<evidence type="ECO:0000313" key="3">
    <source>
        <dbReference type="EMBL" id="KAG0276362.1"/>
    </source>
</evidence>
<feature type="compositionally biased region" description="Gly residues" evidence="1">
    <location>
        <begin position="1517"/>
        <end position="1526"/>
    </location>
</feature>
<organism evidence="3 4">
    <name type="scientific">Linnemannia exigua</name>
    <dbReference type="NCBI Taxonomy" id="604196"/>
    <lineage>
        <taxon>Eukaryota</taxon>
        <taxon>Fungi</taxon>
        <taxon>Fungi incertae sedis</taxon>
        <taxon>Mucoromycota</taxon>
        <taxon>Mortierellomycotina</taxon>
        <taxon>Mortierellomycetes</taxon>
        <taxon>Mortierellales</taxon>
        <taxon>Mortierellaceae</taxon>
        <taxon>Linnemannia</taxon>
    </lineage>
</organism>
<feature type="compositionally biased region" description="Basic and acidic residues" evidence="1">
    <location>
        <begin position="843"/>
        <end position="858"/>
    </location>
</feature>
<feature type="transmembrane region" description="Helical" evidence="2">
    <location>
        <begin position="69"/>
        <end position="94"/>
    </location>
</feature>
<feature type="compositionally biased region" description="Polar residues" evidence="1">
    <location>
        <begin position="1491"/>
        <end position="1503"/>
    </location>
</feature>
<reference evidence="3" key="1">
    <citation type="journal article" date="2020" name="Fungal Divers.">
        <title>Resolving the Mortierellaceae phylogeny through synthesis of multi-gene phylogenetics and phylogenomics.</title>
        <authorList>
            <person name="Vandepol N."/>
            <person name="Liber J."/>
            <person name="Desiro A."/>
            <person name="Na H."/>
            <person name="Kennedy M."/>
            <person name="Barry K."/>
            <person name="Grigoriev I.V."/>
            <person name="Miller A.N."/>
            <person name="O'Donnell K."/>
            <person name="Stajich J.E."/>
            <person name="Bonito G."/>
        </authorList>
    </citation>
    <scope>NUCLEOTIDE SEQUENCE</scope>
    <source>
        <strain evidence="3">NRRL 28262</strain>
    </source>
</reference>
<feature type="compositionally biased region" description="Low complexity" evidence="1">
    <location>
        <begin position="1446"/>
        <end position="1465"/>
    </location>
</feature>
<feature type="compositionally biased region" description="Low complexity" evidence="1">
    <location>
        <begin position="1212"/>
        <end position="1223"/>
    </location>
</feature>
<gene>
    <name evidence="3" type="ORF">BGZ95_007631</name>
</gene>
<feature type="region of interest" description="Disordered" evidence="1">
    <location>
        <begin position="1400"/>
        <end position="1470"/>
    </location>
</feature>
<feature type="compositionally biased region" description="Pro residues" evidence="1">
    <location>
        <begin position="800"/>
        <end position="815"/>
    </location>
</feature>
<feature type="compositionally biased region" description="Polar residues" evidence="1">
    <location>
        <begin position="1427"/>
        <end position="1443"/>
    </location>
</feature>
<feature type="compositionally biased region" description="Low complexity" evidence="1">
    <location>
        <begin position="1014"/>
        <end position="1025"/>
    </location>
</feature>
<feature type="compositionally biased region" description="Low complexity" evidence="1">
    <location>
        <begin position="1527"/>
        <end position="1539"/>
    </location>
</feature>
<feature type="compositionally biased region" description="Polar residues" evidence="1">
    <location>
        <begin position="977"/>
        <end position="1001"/>
    </location>
</feature>
<feature type="region of interest" description="Disordered" evidence="1">
    <location>
        <begin position="1207"/>
        <end position="1308"/>
    </location>
</feature>
<keyword evidence="2" id="KW-0472">Membrane</keyword>
<feature type="compositionally biased region" description="Polar residues" evidence="1">
    <location>
        <begin position="586"/>
        <end position="597"/>
    </location>
</feature>
<comment type="caution">
    <text evidence="3">The sequence shown here is derived from an EMBL/GenBank/DDBJ whole genome shotgun (WGS) entry which is preliminary data.</text>
</comment>
<keyword evidence="2" id="KW-0812">Transmembrane</keyword>
<evidence type="ECO:0000313" key="4">
    <source>
        <dbReference type="Proteomes" id="UP001194580"/>
    </source>
</evidence>
<feature type="compositionally biased region" description="Polar residues" evidence="1">
    <location>
        <begin position="553"/>
        <end position="579"/>
    </location>
</feature>
<proteinExistence type="predicted"/>
<sequence>MSSNVTAAACMTLFKGGCPVGERWSGPNIEYNYRAKWREMDISYVVATSYLAMIALIALIMYLRNRTRLRVIVVLFSIVGLSASVAGFLCTTRFGRWSSDEDGMKGHQNLSPSIYWTWYFAAEGVGTVMLAWTVVKVGTVFYPQIGKKNIFYVLSVIMISLYAGVAIANLVVYITQVTGRAMKGTAAEKFQECIQSMQFCIDNVPWTEWKSYYPNQTRGGDSEWFKKDWRNNAVSNWKESQQNPSREVYLPNQVLTAVTFLWVSMYLFVPLLKNRKHRPVIGSDMTAVGIWYLSCLSILVTGYIGLTIYSCLQANLDDIYRPWVSALDLSIRGTIGIVFSLPAPKVIIRFVRLYYGNQRKEVDCSRPQPDFGSRPRNLFAARTNYTQDCGSNFSTDRFSPETTLATSTAKAGEPIDDPLTFLENHSSRSNNMNFGSIKLFPTRNRGESMESSKMFNQDFDPEDLQDGNHTGDESLHRDSFHQYYSKMDTSTPNGPSTALTPQDDLHEKRVTSSSEPKVEEPQRPATALTVSKSTEKYAVREWSPKSPVMPPQETITPSTENLAVSQDNMESSSEPQLTQKADKSALQGSTRSPQSVKTDNVAITGTTGWEVGGWRHPREGSNISDVSLAHPVEKPRRQDLVYNFEDGTVTVLPELTGLQKQLAQHHSSLLPSAIAIQHYDPAENCPPALRSQMESAFSSYIDSLPPDVDIDGRIRLPGQGQEPDLITADLDDPKMTRHLNERFRIYQMNKNSYAYDRAYWIKHPPSESGSSSAAMRKERLMEDVTLQPLPSDLSKLINIQPPPPSFAPPLPPPTAPASTKKKWLPSRKSYDQDRQAALNSAAKAKEADRVPAGGERRGSLTHNGTDAAHSAKANKPKEGRLGVFSKVLSGGAHKGSDRVRTSQDVNDHDREREKPESNAKPESKSSGTLQISAPAPATVEALTKSTSLGQLKEEDEDKGLQYYYPDPYFSLTESKKTLPSSMGSTTMDRGMSSPSSTTQRHPLSPTFPSDPRSDSMGSAKSSSGALTSLESPQSPVLDSTKSDTATISSLKSGKGSLGSRKSSKLDMTLPRNAAEMAGTAPNTPLPQPSGFGSLLSRSSSNSKKLSSKLKVRDGRSKSDVAPGRTSADLIQSSVASLPITTTRKPSIPSVISNQPSSLSPPPRQSWSRSKSFQGSAPTISATMVSRFTEGENPMTIDVELANDLVTGDTIPSSGGTRSSLASSIGSPTTDSPTLTPINELRTKPLKKDGISSPAMSPAATSSSLPRFGGAAPRMSQDQRNNSLDRESEQSLSGISGLGGGSGKARAGYSTAAMDLRRNTNRPQRSVDNLASAYFYRRAAEYSGPSADVNSRVGGSSNEKTTSGGISSASSSSPISSPTGIPPSSPQLTSSGFSYYGVVNNGGGDSGRSSPHHHRDSFLGQKSHHKSQSSIDYNNSNAMTSSPQYEGGLSATTSTAGGATAGSDSGRTNSVTSSLHLMADDPWTQAMVARAKNSNPATGTSTPIATAGAGSTPSPTGRGAGGGGGGHSHSLSQSSIQFPLSPAPARSPSPGGMFASSGFSSRPGIARTGSE</sequence>
<feature type="compositionally biased region" description="Low complexity" evidence="1">
    <location>
        <begin position="1251"/>
        <end position="1265"/>
    </location>
</feature>
<protein>
    <submittedName>
        <fullName evidence="3">Uncharacterized protein</fullName>
    </submittedName>
</protein>
<feature type="compositionally biased region" description="Basic and acidic residues" evidence="1">
    <location>
        <begin position="1240"/>
        <end position="1249"/>
    </location>
</feature>
<feature type="compositionally biased region" description="Basic and acidic residues" evidence="1">
    <location>
        <begin position="469"/>
        <end position="480"/>
    </location>
</feature>
<feature type="compositionally biased region" description="Low complexity" evidence="1">
    <location>
        <begin position="1048"/>
        <end position="1060"/>
    </location>
</feature>
<feature type="compositionally biased region" description="Polar residues" evidence="1">
    <location>
        <begin position="1224"/>
        <end position="1236"/>
    </location>
</feature>
<feature type="compositionally biased region" description="Low complexity" evidence="1">
    <location>
        <begin position="1360"/>
        <end position="1378"/>
    </location>
</feature>
<feature type="transmembrane region" description="Helical" evidence="2">
    <location>
        <begin position="150"/>
        <end position="174"/>
    </location>
</feature>
<keyword evidence="4" id="KW-1185">Reference proteome</keyword>
<feature type="transmembrane region" description="Helical" evidence="2">
    <location>
        <begin position="114"/>
        <end position="138"/>
    </location>
</feature>
<feature type="compositionally biased region" description="Basic and acidic residues" evidence="1">
    <location>
        <begin position="503"/>
        <end position="522"/>
    </location>
</feature>
<feature type="region of interest" description="Disordered" evidence="1">
    <location>
        <begin position="1343"/>
        <end position="1387"/>
    </location>
</feature>
<feature type="transmembrane region" description="Helical" evidence="2">
    <location>
        <begin position="248"/>
        <end position="269"/>
    </location>
</feature>
<keyword evidence="2" id="KW-1133">Transmembrane helix</keyword>
<evidence type="ECO:0000256" key="1">
    <source>
        <dbReference type="SAM" id="MobiDB-lite"/>
    </source>
</evidence>
<feature type="compositionally biased region" description="Polar residues" evidence="1">
    <location>
        <begin position="1026"/>
        <end position="1047"/>
    </location>
</feature>
<feature type="region of interest" description="Disordered" evidence="1">
    <location>
        <begin position="1488"/>
        <end position="1570"/>
    </location>
</feature>
<feature type="region of interest" description="Disordered" evidence="1">
    <location>
        <begin position="794"/>
        <end position="1125"/>
    </location>
</feature>
<feature type="compositionally biased region" description="Low complexity" evidence="1">
    <location>
        <begin position="1093"/>
        <end position="1104"/>
    </location>
</feature>